<reference evidence="2" key="1">
    <citation type="journal article" date="2011" name="Proc. Natl. Acad. Sci. U.S.A.">
        <title>Obligate biotrophy features unraveled by the genomic analysis of rust fungi.</title>
        <authorList>
            <person name="Duplessis S."/>
            <person name="Cuomo C.A."/>
            <person name="Lin Y.-C."/>
            <person name="Aerts A."/>
            <person name="Tisserant E."/>
            <person name="Veneault-Fourrey C."/>
            <person name="Joly D.L."/>
            <person name="Hacquard S."/>
            <person name="Amselem J."/>
            <person name="Cantarel B.L."/>
            <person name="Chiu R."/>
            <person name="Coutinho P.M."/>
            <person name="Feau N."/>
            <person name="Field M."/>
            <person name="Frey P."/>
            <person name="Gelhaye E."/>
            <person name="Goldberg J."/>
            <person name="Grabherr M.G."/>
            <person name="Kodira C.D."/>
            <person name="Kohler A."/>
            <person name="Kuees U."/>
            <person name="Lindquist E.A."/>
            <person name="Lucas S.M."/>
            <person name="Mago R."/>
            <person name="Mauceli E."/>
            <person name="Morin E."/>
            <person name="Murat C."/>
            <person name="Pangilinan J.L."/>
            <person name="Park R."/>
            <person name="Pearson M."/>
            <person name="Quesneville H."/>
            <person name="Rouhier N."/>
            <person name="Sakthikumar S."/>
            <person name="Salamov A.A."/>
            <person name="Schmutz J."/>
            <person name="Selles B."/>
            <person name="Shapiro H."/>
            <person name="Tanguay P."/>
            <person name="Tuskan G.A."/>
            <person name="Henrissat B."/>
            <person name="Van de Peer Y."/>
            <person name="Rouze P."/>
            <person name="Ellis J.G."/>
            <person name="Dodds P.N."/>
            <person name="Schein J.E."/>
            <person name="Zhong S."/>
            <person name="Hamelin R.C."/>
            <person name="Grigoriev I.V."/>
            <person name="Szabo L.J."/>
            <person name="Martin F."/>
        </authorList>
    </citation>
    <scope>NUCLEOTIDE SEQUENCE [LARGE SCALE GENOMIC DNA]</scope>
    <source>
        <strain evidence="2">98AG31 / pathotype 3-4-7</strain>
    </source>
</reference>
<dbReference type="KEGG" id="mlr:MELLADRAFT_58444"/>
<proteinExistence type="predicted"/>
<dbReference type="VEuPathDB" id="FungiDB:MELLADRAFT_58444"/>
<dbReference type="EMBL" id="GL883090">
    <property type="protein sequence ID" value="EGG12639.1"/>
    <property type="molecule type" value="Genomic_DNA"/>
</dbReference>
<evidence type="ECO:0000313" key="2">
    <source>
        <dbReference type="Proteomes" id="UP000001072"/>
    </source>
</evidence>
<gene>
    <name evidence="1" type="ORF">MELLADRAFT_58444</name>
</gene>
<dbReference type="Proteomes" id="UP000001072">
    <property type="component" value="Unassembled WGS sequence"/>
</dbReference>
<protein>
    <submittedName>
        <fullName evidence="1">Uncharacterized protein</fullName>
    </submittedName>
</protein>
<evidence type="ECO:0000313" key="1">
    <source>
        <dbReference type="EMBL" id="EGG12639.1"/>
    </source>
</evidence>
<dbReference type="RefSeq" id="XP_007403577.1">
    <property type="nucleotide sequence ID" value="XM_007403515.1"/>
</dbReference>
<dbReference type="OrthoDB" id="10534414at2759"/>
<dbReference type="AlphaFoldDB" id="F4R3J5"/>
<organism evidence="2">
    <name type="scientific">Melampsora larici-populina (strain 98AG31 / pathotype 3-4-7)</name>
    <name type="common">Poplar leaf rust fungus</name>
    <dbReference type="NCBI Taxonomy" id="747676"/>
    <lineage>
        <taxon>Eukaryota</taxon>
        <taxon>Fungi</taxon>
        <taxon>Dikarya</taxon>
        <taxon>Basidiomycota</taxon>
        <taxon>Pucciniomycotina</taxon>
        <taxon>Pucciniomycetes</taxon>
        <taxon>Pucciniales</taxon>
        <taxon>Melampsoraceae</taxon>
        <taxon>Melampsora</taxon>
    </lineage>
</organism>
<keyword evidence="2" id="KW-1185">Reference proteome</keyword>
<dbReference type="HOGENOM" id="CLU_1332176_0_0_1"/>
<accession>F4R3J5</accession>
<dbReference type="GeneID" id="18929186"/>
<dbReference type="InParanoid" id="F4R3J5"/>
<name>F4R3J5_MELLP</name>
<sequence length="206" mass="22483">MFSAILSEASRAQVAQGAQWLLDVMGGAPVLTSKVNYKLCLAVAVFVLIMDLLNKVSPSFSSDVNKFLARVQEELDYFSPSELGQSLTPLLSTKKHSSILPYGTMEKSPRQDVSAPSISGPFVNLHENLTKISVQEKAKNYHQGAFETKSAKRFPNFRATQSSTLDHVHASIYAQHFSSSGQSTTANASDISYVQSLIGNLCYRSS</sequence>